<gene>
    <name evidence="6" type="ORF">U6N30_17640</name>
</gene>
<keyword evidence="3" id="KW-0479">Metal-binding</keyword>
<evidence type="ECO:0000313" key="6">
    <source>
        <dbReference type="EMBL" id="WRL61919.1"/>
    </source>
</evidence>
<organism evidence="6 7">
    <name type="scientific">Blastococcus brunescens</name>
    <dbReference type="NCBI Taxonomy" id="1564165"/>
    <lineage>
        <taxon>Bacteria</taxon>
        <taxon>Bacillati</taxon>
        <taxon>Actinomycetota</taxon>
        <taxon>Actinomycetes</taxon>
        <taxon>Geodermatophilales</taxon>
        <taxon>Geodermatophilaceae</taxon>
        <taxon>Blastococcus</taxon>
    </lineage>
</organism>
<dbReference type="EMBL" id="CP141261">
    <property type="protein sequence ID" value="WRL61919.1"/>
    <property type="molecule type" value="Genomic_DNA"/>
</dbReference>
<sequence length="67" mass="7165">MIGPLPVHESAHGSVPGRSVRTAVIPHAGAARVLQLDLESFFASIAAERVHALLRSVGDSPSRWRAR</sequence>
<evidence type="ECO:0000256" key="1">
    <source>
        <dbReference type="ARBA" id="ARBA00022679"/>
    </source>
</evidence>
<evidence type="ECO:0008006" key="8">
    <source>
        <dbReference type="Google" id="ProtNLM"/>
    </source>
</evidence>
<dbReference type="RefSeq" id="WP_324273278.1">
    <property type="nucleotide sequence ID" value="NZ_CP141261.1"/>
</dbReference>
<evidence type="ECO:0000256" key="2">
    <source>
        <dbReference type="ARBA" id="ARBA00022695"/>
    </source>
</evidence>
<name>A0ABZ1ATZ7_9ACTN</name>
<keyword evidence="5" id="KW-0695">RNA-directed DNA polymerase</keyword>
<keyword evidence="2" id="KW-0548">Nucleotidyltransferase</keyword>
<protein>
    <recommendedName>
        <fullName evidence="8">UmuC domain-containing protein</fullName>
    </recommendedName>
</protein>
<dbReference type="PRINTS" id="PR00866">
    <property type="entry name" value="RNADNAPOLMS"/>
</dbReference>
<evidence type="ECO:0000313" key="7">
    <source>
        <dbReference type="Proteomes" id="UP001324287"/>
    </source>
</evidence>
<keyword evidence="1" id="KW-0808">Transferase</keyword>
<evidence type="ECO:0000256" key="4">
    <source>
        <dbReference type="ARBA" id="ARBA00022842"/>
    </source>
</evidence>
<reference evidence="6 7" key="1">
    <citation type="submission" date="2023-12" db="EMBL/GenBank/DDBJ databases">
        <title>Blastococcus brunescens sp. nov., an actonobacterium isolated from sandstone collected in sahara desert.</title>
        <authorList>
            <person name="Gtari M."/>
            <person name="Ghodhbane F."/>
        </authorList>
    </citation>
    <scope>NUCLEOTIDE SEQUENCE [LARGE SCALE GENOMIC DNA]</scope>
    <source>
        <strain evidence="6 7">BMG 8361</strain>
    </source>
</reference>
<evidence type="ECO:0000256" key="3">
    <source>
        <dbReference type="ARBA" id="ARBA00022723"/>
    </source>
</evidence>
<dbReference type="InterPro" id="IPR000123">
    <property type="entry name" value="Reverse_transcriptase_msDNA"/>
</dbReference>
<keyword evidence="4" id="KW-0460">Magnesium</keyword>
<evidence type="ECO:0000256" key="5">
    <source>
        <dbReference type="ARBA" id="ARBA00022918"/>
    </source>
</evidence>
<proteinExistence type="predicted"/>
<accession>A0ABZ1ATZ7</accession>
<keyword evidence="7" id="KW-1185">Reference proteome</keyword>
<dbReference type="Proteomes" id="UP001324287">
    <property type="component" value="Chromosome"/>
</dbReference>